<dbReference type="Proteomes" id="UP000015105">
    <property type="component" value="Chromosome 2D"/>
</dbReference>
<evidence type="ECO:0000313" key="2">
    <source>
        <dbReference type="Proteomes" id="UP000015105"/>
    </source>
</evidence>
<sequence length="82" mass="9170">MLTSSSGRTRAASCFLQDKCSIPLATLVLLVLSFLLEIHKIDSFCDLVYVIRIIHEQSFALLHHNLFALLVAHANFQICVQA</sequence>
<reference evidence="1" key="3">
    <citation type="journal article" date="2017" name="Nature">
        <title>Genome sequence of the progenitor of the wheat D genome Aegilops tauschii.</title>
        <authorList>
            <person name="Luo M.C."/>
            <person name="Gu Y.Q."/>
            <person name="Puiu D."/>
            <person name="Wang H."/>
            <person name="Twardziok S.O."/>
            <person name="Deal K.R."/>
            <person name="Huo N."/>
            <person name="Zhu T."/>
            <person name="Wang L."/>
            <person name="Wang Y."/>
            <person name="McGuire P.E."/>
            <person name="Liu S."/>
            <person name="Long H."/>
            <person name="Ramasamy R.K."/>
            <person name="Rodriguez J.C."/>
            <person name="Van S.L."/>
            <person name="Yuan L."/>
            <person name="Wang Z."/>
            <person name="Xia Z."/>
            <person name="Xiao L."/>
            <person name="Anderson O.D."/>
            <person name="Ouyang S."/>
            <person name="Liang Y."/>
            <person name="Zimin A.V."/>
            <person name="Pertea G."/>
            <person name="Qi P."/>
            <person name="Bennetzen J.L."/>
            <person name="Dai X."/>
            <person name="Dawson M.W."/>
            <person name="Muller H.G."/>
            <person name="Kugler K."/>
            <person name="Rivarola-Duarte L."/>
            <person name="Spannagl M."/>
            <person name="Mayer K.F.X."/>
            <person name="Lu F.H."/>
            <person name="Bevan M.W."/>
            <person name="Leroy P."/>
            <person name="Li P."/>
            <person name="You F.M."/>
            <person name="Sun Q."/>
            <person name="Liu Z."/>
            <person name="Lyons E."/>
            <person name="Wicker T."/>
            <person name="Salzberg S.L."/>
            <person name="Devos K.M."/>
            <person name="Dvorak J."/>
        </authorList>
    </citation>
    <scope>NUCLEOTIDE SEQUENCE [LARGE SCALE GENOMIC DNA]</scope>
    <source>
        <strain evidence="1">cv. AL8/78</strain>
    </source>
</reference>
<dbReference type="EnsemblPlants" id="AET2Gv21103300.5">
    <property type="protein sequence ID" value="AET2Gv21103300.5"/>
    <property type="gene ID" value="AET2Gv21103300"/>
</dbReference>
<reference evidence="2" key="1">
    <citation type="journal article" date="2014" name="Science">
        <title>Ancient hybridizations among the ancestral genomes of bread wheat.</title>
        <authorList>
            <consortium name="International Wheat Genome Sequencing Consortium,"/>
            <person name="Marcussen T."/>
            <person name="Sandve S.R."/>
            <person name="Heier L."/>
            <person name="Spannagl M."/>
            <person name="Pfeifer M."/>
            <person name="Jakobsen K.S."/>
            <person name="Wulff B.B."/>
            <person name="Steuernagel B."/>
            <person name="Mayer K.F."/>
            <person name="Olsen O.A."/>
        </authorList>
    </citation>
    <scope>NUCLEOTIDE SEQUENCE [LARGE SCALE GENOMIC DNA]</scope>
    <source>
        <strain evidence="2">cv. AL8/78</strain>
    </source>
</reference>
<organism evidence="1 2">
    <name type="scientific">Aegilops tauschii subsp. strangulata</name>
    <name type="common">Goatgrass</name>
    <dbReference type="NCBI Taxonomy" id="200361"/>
    <lineage>
        <taxon>Eukaryota</taxon>
        <taxon>Viridiplantae</taxon>
        <taxon>Streptophyta</taxon>
        <taxon>Embryophyta</taxon>
        <taxon>Tracheophyta</taxon>
        <taxon>Spermatophyta</taxon>
        <taxon>Magnoliopsida</taxon>
        <taxon>Liliopsida</taxon>
        <taxon>Poales</taxon>
        <taxon>Poaceae</taxon>
        <taxon>BOP clade</taxon>
        <taxon>Pooideae</taxon>
        <taxon>Triticodae</taxon>
        <taxon>Triticeae</taxon>
        <taxon>Triticinae</taxon>
        <taxon>Aegilops</taxon>
    </lineage>
</organism>
<name>A0A453D6E5_AEGTS</name>
<keyword evidence="2" id="KW-1185">Reference proteome</keyword>
<dbReference type="AlphaFoldDB" id="A0A453D6E5"/>
<proteinExistence type="predicted"/>
<protein>
    <submittedName>
        <fullName evidence="1">Uncharacterized protein</fullName>
    </submittedName>
</protein>
<dbReference type="Gramene" id="AET2Gv21103300.5">
    <property type="protein sequence ID" value="AET2Gv21103300.5"/>
    <property type="gene ID" value="AET2Gv21103300"/>
</dbReference>
<reference evidence="1" key="5">
    <citation type="journal article" date="2021" name="G3 (Bethesda)">
        <title>Aegilops tauschii genome assembly Aet v5.0 features greater sequence contiguity and improved annotation.</title>
        <authorList>
            <person name="Wang L."/>
            <person name="Zhu T."/>
            <person name="Rodriguez J.C."/>
            <person name="Deal K.R."/>
            <person name="Dubcovsky J."/>
            <person name="McGuire P.E."/>
            <person name="Lux T."/>
            <person name="Spannagl M."/>
            <person name="Mayer K.F.X."/>
            <person name="Baldrich P."/>
            <person name="Meyers B.C."/>
            <person name="Huo N."/>
            <person name="Gu Y.Q."/>
            <person name="Zhou H."/>
            <person name="Devos K.M."/>
            <person name="Bennetzen J.L."/>
            <person name="Unver T."/>
            <person name="Budak H."/>
            <person name="Gulick P.J."/>
            <person name="Galiba G."/>
            <person name="Kalapos B."/>
            <person name="Nelson D.R."/>
            <person name="Li P."/>
            <person name="You F.M."/>
            <person name="Luo M.C."/>
            <person name="Dvorak J."/>
        </authorList>
    </citation>
    <scope>NUCLEOTIDE SEQUENCE [LARGE SCALE GENOMIC DNA]</scope>
    <source>
        <strain evidence="1">cv. AL8/78</strain>
    </source>
</reference>
<reference evidence="1" key="4">
    <citation type="submission" date="2019-03" db="UniProtKB">
        <authorList>
            <consortium name="EnsemblPlants"/>
        </authorList>
    </citation>
    <scope>IDENTIFICATION</scope>
</reference>
<evidence type="ECO:0000313" key="1">
    <source>
        <dbReference type="EnsemblPlants" id="AET2Gv21103300.5"/>
    </source>
</evidence>
<accession>A0A453D6E5</accession>
<reference evidence="2" key="2">
    <citation type="journal article" date="2017" name="Nat. Plants">
        <title>The Aegilops tauschii genome reveals multiple impacts of transposons.</title>
        <authorList>
            <person name="Zhao G."/>
            <person name="Zou C."/>
            <person name="Li K."/>
            <person name="Wang K."/>
            <person name="Li T."/>
            <person name="Gao L."/>
            <person name="Zhang X."/>
            <person name="Wang H."/>
            <person name="Yang Z."/>
            <person name="Liu X."/>
            <person name="Jiang W."/>
            <person name="Mao L."/>
            <person name="Kong X."/>
            <person name="Jiao Y."/>
            <person name="Jia J."/>
        </authorList>
    </citation>
    <scope>NUCLEOTIDE SEQUENCE [LARGE SCALE GENOMIC DNA]</scope>
    <source>
        <strain evidence="2">cv. AL8/78</strain>
    </source>
</reference>